<proteinExistence type="predicted"/>
<comment type="caution">
    <text evidence="1">The sequence shown here is derived from an EMBL/GenBank/DDBJ whole genome shotgun (WGS) entry which is preliminary data.</text>
</comment>
<evidence type="ECO:0000313" key="2">
    <source>
        <dbReference type="Proteomes" id="UP000790709"/>
    </source>
</evidence>
<evidence type="ECO:0000313" key="1">
    <source>
        <dbReference type="EMBL" id="KAH7926145.1"/>
    </source>
</evidence>
<sequence>MAYDLDPMTVPSEFIKEGGDWLAVFNPLIPRQMDVQLAGRFVHEGVVCSVKFSVDATLLAVGSENVVVLYNLALGEKITFPLDVLNTDDSAGTCKVIHARSVAISPDGQFLAAGSEDKLIRFWSIPERRLLSALRGHHGEIYAVAFSPDGRLAVSASGDCTVRVWDISSFIGASCRVLRPVGAVSKLSSKLAPTSVAIDGTGSYVAAGSLDGVVRVWDIQQGTPDSTTAAEPIQLLRGHDDGVYGVQFVDVTGYGAPIGLVSASLDRSLKCWEMRISGENEGTCTKSFTGHKDCVLATSIIQVGREQRVASSSRDGTVRVWDLKTGLAQFMIQGHKNTVTTVDFSKDGKLLASGSGDREVRIWSYSIV</sequence>
<accession>A0ACB8BJV1</accession>
<reference evidence="1" key="1">
    <citation type="journal article" date="2021" name="New Phytol.">
        <title>Evolutionary innovations through gain and loss of genes in the ectomycorrhizal Boletales.</title>
        <authorList>
            <person name="Wu G."/>
            <person name="Miyauchi S."/>
            <person name="Morin E."/>
            <person name="Kuo A."/>
            <person name="Drula E."/>
            <person name="Varga T."/>
            <person name="Kohler A."/>
            <person name="Feng B."/>
            <person name="Cao Y."/>
            <person name="Lipzen A."/>
            <person name="Daum C."/>
            <person name="Hundley H."/>
            <person name="Pangilinan J."/>
            <person name="Johnson J."/>
            <person name="Barry K."/>
            <person name="LaButti K."/>
            <person name="Ng V."/>
            <person name="Ahrendt S."/>
            <person name="Min B."/>
            <person name="Choi I.G."/>
            <person name="Park H."/>
            <person name="Plett J.M."/>
            <person name="Magnuson J."/>
            <person name="Spatafora J.W."/>
            <person name="Nagy L.G."/>
            <person name="Henrissat B."/>
            <person name="Grigoriev I.V."/>
            <person name="Yang Z.L."/>
            <person name="Xu J."/>
            <person name="Martin F.M."/>
        </authorList>
    </citation>
    <scope>NUCLEOTIDE SEQUENCE</scope>
    <source>
        <strain evidence="1">KUC20120723A-06</strain>
    </source>
</reference>
<name>A0ACB8BJV1_9AGAM</name>
<gene>
    <name evidence="1" type="ORF">BV22DRAFT_1063554</name>
</gene>
<organism evidence="1 2">
    <name type="scientific">Leucogyrophana mollusca</name>
    <dbReference type="NCBI Taxonomy" id="85980"/>
    <lineage>
        <taxon>Eukaryota</taxon>
        <taxon>Fungi</taxon>
        <taxon>Dikarya</taxon>
        <taxon>Basidiomycota</taxon>
        <taxon>Agaricomycotina</taxon>
        <taxon>Agaricomycetes</taxon>
        <taxon>Agaricomycetidae</taxon>
        <taxon>Boletales</taxon>
        <taxon>Boletales incertae sedis</taxon>
        <taxon>Leucogyrophana</taxon>
    </lineage>
</organism>
<keyword evidence="2" id="KW-1185">Reference proteome</keyword>
<dbReference type="Proteomes" id="UP000790709">
    <property type="component" value="Unassembled WGS sequence"/>
</dbReference>
<protein>
    <submittedName>
        <fullName evidence="1">WD40 repeat-like protein</fullName>
    </submittedName>
</protein>
<dbReference type="EMBL" id="MU266388">
    <property type="protein sequence ID" value="KAH7926145.1"/>
    <property type="molecule type" value="Genomic_DNA"/>
</dbReference>